<evidence type="ECO:0000259" key="2">
    <source>
        <dbReference type="PROSITE" id="PS50110"/>
    </source>
</evidence>
<feature type="domain" description="Response regulatory" evidence="2">
    <location>
        <begin position="10"/>
        <end position="138"/>
    </location>
</feature>
<sequence length="435" mass="50268">MGEGRAFAFNILVVEDEPNMRGDLERDLKEVIDNDKNFNTPRLVSSGHMAWDDLFRKRYHFISIDQNIPDNEGEPISADHGLSLWERIVEKNLLIYRIIYTAFGDTSYSNRTGRFGGTPYLEKKIGREKAGAYSSYEWAEYIKSTLEHDYIPFALEQAGRHLPLSLAERARRALAAYHDKNFESYIRLWIEIWESILHLAFAQTLALCHQAGISLGRIPGGTLAEQEQILRDAWPKLAQQNWMQPWLRYIGVGNRESSAGAGGLFLRSASDPLRQLRNELAHSFPADAWDQLTAEYKDPLLFLIDALAFWIENPLLLGARYHPTQRRRVVGTAIMGDQVPFPLREIDIHDLAEIPKNTDEHICLIWHHEENQSMILDLYPFVMFDRDPQGRPHLMLLARSTKQSDRWMYRSLSDGRLHSRFLPPAARQTIQTVFR</sequence>
<name>W4LY20_9BACT</name>
<dbReference type="HOGENOM" id="CLU_629603_0_0_7"/>
<comment type="caution">
    <text evidence="3">The sequence shown here is derived from an EMBL/GenBank/DDBJ whole genome shotgun (WGS) entry which is preliminary data.</text>
</comment>
<gene>
    <name evidence="3" type="ORF">ETSY2_34315</name>
</gene>
<evidence type="ECO:0000313" key="4">
    <source>
        <dbReference type="Proteomes" id="UP000019140"/>
    </source>
</evidence>
<organism evidence="3 4">
    <name type="scientific">Candidatus Entotheonella gemina</name>
    <dbReference type="NCBI Taxonomy" id="1429439"/>
    <lineage>
        <taxon>Bacteria</taxon>
        <taxon>Pseudomonadati</taxon>
        <taxon>Nitrospinota/Tectimicrobiota group</taxon>
        <taxon>Candidatus Tectimicrobiota</taxon>
        <taxon>Candidatus Entotheonellia</taxon>
        <taxon>Candidatus Entotheonellales</taxon>
        <taxon>Candidatus Entotheonellaceae</taxon>
        <taxon>Candidatus Entotheonella</taxon>
    </lineage>
</organism>
<dbReference type="InterPro" id="IPR011006">
    <property type="entry name" value="CheY-like_superfamily"/>
</dbReference>
<dbReference type="AlphaFoldDB" id="W4LY20"/>
<accession>W4LY20</accession>
<reference evidence="3 4" key="1">
    <citation type="journal article" date="2014" name="Nature">
        <title>An environmental bacterial taxon with a large and distinct metabolic repertoire.</title>
        <authorList>
            <person name="Wilson M.C."/>
            <person name="Mori T."/>
            <person name="Ruckert C."/>
            <person name="Uria A.R."/>
            <person name="Helf M.J."/>
            <person name="Takada K."/>
            <person name="Gernert C."/>
            <person name="Steffens U.A."/>
            <person name="Heycke N."/>
            <person name="Schmitt S."/>
            <person name="Rinke C."/>
            <person name="Helfrich E.J."/>
            <person name="Brachmann A.O."/>
            <person name="Gurgui C."/>
            <person name="Wakimoto T."/>
            <person name="Kracht M."/>
            <person name="Crusemann M."/>
            <person name="Hentschel U."/>
            <person name="Abe I."/>
            <person name="Matsunaga S."/>
            <person name="Kalinowski J."/>
            <person name="Takeyama H."/>
            <person name="Piel J."/>
        </authorList>
    </citation>
    <scope>NUCLEOTIDE SEQUENCE [LARGE SCALE GENOMIC DNA]</scope>
    <source>
        <strain evidence="4">TSY2</strain>
    </source>
</reference>
<protein>
    <recommendedName>
        <fullName evidence="2">Response regulatory domain-containing protein</fullName>
    </recommendedName>
</protein>
<dbReference type="SUPFAM" id="SSF52172">
    <property type="entry name" value="CheY-like"/>
    <property type="match status" value="1"/>
</dbReference>
<feature type="modified residue" description="4-aspartylphosphate" evidence="1">
    <location>
        <position position="65"/>
    </location>
</feature>
<evidence type="ECO:0000256" key="1">
    <source>
        <dbReference type="PROSITE-ProRule" id="PRU00169"/>
    </source>
</evidence>
<proteinExistence type="predicted"/>
<evidence type="ECO:0000313" key="3">
    <source>
        <dbReference type="EMBL" id="ETX02999.1"/>
    </source>
</evidence>
<dbReference type="EMBL" id="AZHX01001473">
    <property type="protein sequence ID" value="ETX02999.1"/>
    <property type="molecule type" value="Genomic_DNA"/>
</dbReference>
<keyword evidence="1" id="KW-0597">Phosphoprotein</keyword>
<keyword evidence="4" id="KW-1185">Reference proteome</keyword>
<dbReference type="GO" id="GO:0000160">
    <property type="term" value="P:phosphorelay signal transduction system"/>
    <property type="evidence" value="ECO:0007669"/>
    <property type="project" value="InterPro"/>
</dbReference>
<dbReference type="Proteomes" id="UP000019140">
    <property type="component" value="Unassembled WGS sequence"/>
</dbReference>
<dbReference type="PROSITE" id="PS50110">
    <property type="entry name" value="RESPONSE_REGULATORY"/>
    <property type="match status" value="1"/>
</dbReference>
<dbReference type="Gene3D" id="3.40.50.2300">
    <property type="match status" value="1"/>
</dbReference>
<dbReference type="InterPro" id="IPR001789">
    <property type="entry name" value="Sig_transdc_resp-reg_receiver"/>
</dbReference>